<name>A0A4Y7KV34_PAPSO</name>
<keyword evidence="2" id="KW-0805">Transcription regulation</keyword>
<keyword evidence="5" id="KW-1185">Reference proteome</keyword>
<comment type="similarity">
    <text evidence="1">Belongs to the mTERF family.</text>
</comment>
<dbReference type="Pfam" id="PF02536">
    <property type="entry name" value="mTERF"/>
    <property type="match status" value="1"/>
</dbReference>
<organism evidence="4 5">
    <name type="scientific">Papaver somniferum</name>
    <name type="common">Opium poppy</name>
    <dbReference type="NCBI Taxonomy" id="3469"/>
    <lineage>
        <taxon>Eukaryota</taxon>
        <taxon>Viridiplantae</taxon>
        <taxon>Streptophyta</taxon>
        <taxon>Embryophyta</taxon>
        <taxon>Tracheophyta</taxon>
        <taxon>Spermatophyta</taxon>
        <taxon>Magnoliopsida</taxon>
        <taxon>Ranunculales</taxon>
        <taxon>Papaveraceae</taxon>
        <taxon>Papaveroideae</taxon>
        <taxon>Papaver</taxon>
    </lineage>
</organism>
<dbReference type="InterPro" id="IPR038538">
    <property type="entry name" value="MTERF_sf"/>
</dbReference>
<evidence type="ECO:0000313" key="5">
    <source>
        <dbReference type="Proteomes" id="UP000316621"/>
    </source>
</evidence>
<protein>
    <submittedName>
        <fullName evidence="4">Uncharacterized protein</fullName>
    </submittedName>
</protein>
<accession>A0A4Y7KV34</accession>
<dbReference type="GO" id="GO:0006353">
    <property type="term" value="P:DNA-templated transcription termination"/>
    <property type="evidence" value="ECO:0007669"/>
    <property type="project" value="UniProtKB-KW"/>
</dbReference>
<keyword evidence="2" id="KW-0806">Transcription termination</keyword>
<dbReference type="Gramene" id="RZC76230">
    <property type="protein sequence ID" value="RZC76230"/>
    <property type="gene ID" value="C5167_000537"/>
</dbReference>
<gene>
    <name evidence="4" type="ORF">C5167_000537</name>
</gene>
<dbReference type="PANTHER" id="PTHR13068">
    <property type="entry name" value="CGI-12 PROTEIN-RELATED"/>
    <property type="match status" value="1"/>
</dbReference>
<dbReference type="PANTHER" id="PTHR13068:SF166">
    <property type="entry name" value="TRANSCRIPTION TERMINATION FACTOR MTERF15, MITOCHONDRIAL-LIKE"/>
    <property type="match status" value="1"/>
</dbReference>
<evidence type="ECO:0000256" key="2">
    <source>
        <dbReference type="ARBA" id="ARBA00022472"/>
    </source>
</evidence>
<sequence>MCINSQGCNNNVIRTGFHNISISFLFSHFTFDVAHGLRLDSPNPVADVENMVAKAIRDDAMDATLDLEERLLCAHCDSLQIHIKREKESAENRRETHQQEQLQGLAKHIFRGGWDDNNANTSDSDSSFVVSYLINSCGLSESEAITASKKFNFKTTTKPASVLTLLKTYGFTQPDISKLINKYPSILSSDPHKTLKPKLDFFKSKGLSGPDLANFFSIDPTILKYSFDKVIIPSFDILESIVHSDQTVIKMIKRNHWILSANRVKRVMVNLELLRNQGVPETKISDYLIRHPRVFTADADKFRKIVEKTKEMGFNPFNTIFLVAIHGLTSMTEANWREKKDVYKRWGWSEDQLQLAFRKNPRCMTASEKKIMETVQLEYTDAKESLLQAARKAPVGALGFEVQRNKCAIIVRLNVADKLASTFSFRHDSQSDFEVAT</sequence>
<keyword evidence="3" id="KW-0809">Transit peptide</keyword>
<dbReference type="Gene3D" id="1.25.70.10">
    <property type="entry name" value="Transcription termination factor 3, mitochondrial"/>
    <property type="match status" value="1"/>
</dbReference>
<dbReference type="AlphaFoldDB" id="A0A4Y7KV34"/>
<evidence type="ECO:0000256" key="1">
    <source>
        <dbReference type="ARBA" id="ARBA00007692"/>
    </source>
</evidence>
<evidence type="ECO:0000256" key="3">
    <source>
        <dbReference type="ARBA" id="ARBA00022946"/>
    </source>
</evidence>
<dbReference type="EMBL" id="CM010723">
    <property type="protein sequence ID" value="RZC76230.1"/>
    <property type="molecule type" value="Genomic_DNA"/>
</dbReference>
<keyword evidence="2" id="KW-0804">Transcription</keyword>
<evidence type="ECO:0000313" key="4">
    <source>
        <dbReference type="EMBL" id="RZC76230.1"/>
    </source>
</evidence>
<proteinExistence type="inferred from homology"/>
<dbReference type="SMART" id="SM00733">
    <property type="entry name" value="Mterf"/>
    <property type="match status" value="5"/>
</dbReference>
<dbReference type="Proteomes" id="UP000316621">
    <property type="component" value="Chromosome 9"/>
</dbReference>
<dbReference type="InterPro" id="IPR003690">
    <property type="entry name" value="MTERF"/>
</dbReference>
<dbReference type="GO" id="GO:0003676">
    <property type="term" value="F:nucleic acid binding"/>
    <property type="evidence" value="ECO:0007669"/>
    <property type="project" value="InterPro"/>
</dbReference>
<reference evidence="4 5" key="1">
    <citation type="journal article" date="2018" name="Science">
        <title>The opium poppy genome and morphinan production.</title>
        <authorList>
            <person name="Guo L."/>
            <person name="Winzer T."/>
            <person name="Yang X."/>
            <person name="Li Y."/>
            <person name="Ning Z."/>
            <person name="He Z."/>
            <person name="Teodor R."/>
            <person name="Lu Y."/>
            <person name="Bowser T.A."/>
            <person name="Graham I.A."/>
            <person name="Ye K."/>
        </authorList>
    </citation>
    <scope>NUCLEOTIDE SEQUENCE [LARGE SCALE GENOMIC DNA]</scope>
    <source>
        <strain evidence="5">cv. HN1</strain>
        <tissue evidence="4">Leaves</tissue>
    </source>
</reference>